<reference evidence="2 3" key="1">
    <citation type="submission" date="2020-02" db="EMBL/GenBank/DDBJ databases">
        <authorList>
            <person name="Chen W.-M."/>
        </authorList>
    </citation>
    <scope>NUCLEOTIDE SEQUENCE [LARGE SCALE GENOMIC DNA]</scope>
    <source>
        <strain evidence="2 3">TWA-26</strain>
    </source>
</reference>
<dbReference type="Proteomes" id="UP000761423">
    <property type="component" value="Unassembled WGS sequence"/>
</dbReference>
<dbReference type="PANTHER" id="PTHR33706">
    <property type="entry name" value="MORN VARIANT REPEAT PROTEIN"/>
    <property type="match status" value="1"/>
</dbReference>
<evidence type="ECO:0000313" key="2">
    <source>
        <dbReference type="EMBL" id="NHM03267.1"/>
    </source>
</evidence>
<evidence type="ECO:0000256" key="1">
    <source>
        <dbReference type="SAM" id="SignalP"/>
    </source>
</evidence>
<dbReference type="Gene3D" id="3.90.930.1">
    <property type="match status" value="1"/>
</dbReference>
<dbReference type="Gene3D" id="2.20.110.10">
    <property type="entry name" value="Histone H3 K4-specific methyltransferase SET7/9 N-terminal domain"/>
    <property type="match status" value="1"/>
</dbReference>
<dbReference type="RefSeq" id="WP_166235128.1">
    <property type="nucleotide sequence ID" value="NZ_JAAJBV010000001.1"/>
</dbReference>
<keyword evidence="3" id="KW-1185">Reference proteome</keyword>
<evidence type="ECO:0000313" key="3">
    <source>
        <dbReference type="Proteomes" id="UP000761423"/>
    </source>
</evidence>
<evidence type="ECO:0008006" key="4">
    <source>
        <dbReference type="Google" id="ProtNLM"/>
    </source>
</evidence>
<comment type="caution">
    <text evidence="2">The sequence shown here is derived from an EMBL/GenBank/DDBJ whole genome shotgun (WGS) entry which is preliminary data.</text>
</comment>
<feature type="chain" id="PRO_5047071826" description="Antitoxin component YwqK of the YwqJK toxin-antitoxin module" evidence="1">
    <location>
        <begin position="19"/>
        <end position="509"/>
    </location>
</feature>
<dbReference type="EMBL" id="JAAJBV010000001">
    <property type="protein sequence ID" value="NHM03267.1"/>
    <property type="molecule type" value="Genomic_DNA"/>
</dbReference>
<sequence length="509" mass="59826">MKKVFILYIFFVTFTSVAQDWYPNDGYEFQIRMPEIRNLESFFYNEWELNPAEISFKLSDIEMLKKTNSHENIRYEITKNKLGITTVSIYVNTRIYSEATYKNGVLEGKKTIYHINGSTFQEINFKNGKANGAYNIYDDEYHLVIETHYKDNLKNGIRRYTYPNRDKKILEGNYVNGNLVGNLKYYEDNDVFILPNDMKKGKVQRFINNKLISKYNIVNSRDIHGEAKIYNYETGNLSVKIPYYLGEKHGVVTFYNTKGEITSNYEYSFGKKIGEHKTYSKDKKLIKEEYYDAQGLKIGTWKNYNAGGELEREQNYKNDSLNGASITYRNGKITSSTEYKNNKKNGLTIYNKDNQQKSSEVIYENDELVKETAYYANQAVFYIQERDKTTGAYNIKYYDKTGKLLHENKYNDKNLPIGINKFYTLKDDEANSNSETHYDVNGKKIKYIYKMYGGGTVETNYRNELMHGVKIIFDEKTNTETREYYYESKGNSKKVTQEEFENLVKAEKK</sequence>
<feature type="signal peptide" evidence="1">
    <location>
        <begin position="1"/>
        <end position="18"/>
    </location>
</feature>
<dbReference type="SUPFAM" id="SSF82185">
    <property type="entry name" value="Histone H3 K4-specific methyltransferase SET7/9 N-terminal domain"/>
    <property type="match status" value="3"/>
</dbReference>
<keyword evidence="1" id="KW-0732">Signal</keyword>
<gene>
    <name evidence="2" type="ORF">G4L40_00965</name>
</gene>
<proteinExistence type="predicted"/>
<name>A0ABX0IC55_9FLAO</name>
<dbReference type="PANTHER" id="PTHR33706:SF1">
    <property type="entry name" value="TPR REPEAT PROTEIN"/>
    <property type="match status" value="1"/>
</dbReference>
<accession>A0ABX0IC55</accession>
<organism evidence="2 3">
    <name type="scientific">Flavobacterium celericrescens</name>
    <dbReference type="NCBI Taxonomy" id="2709780"/>
    <lineage>
        <taxon>Bacteria</taxon>
        <taxon>Pseudomonadati</taxon>
        <taxon>Bacteroidota</taxon>
        <taxon>Flavobacteriia</taxon>
        <taxon>Flavobacteriales</taxon>
        <taxon>Flavobacteriaceae</taxon>
        <taxon>Flavobacterium</taxon>
    </lineage>
</organism>
<protein>
    <recommendedName>
        <fullName evidence="4">Antitoxin component YwqK of the YwqJK toxin-antitoxin module</fullName>
    </recommendedName>
</protein>